<dbReference type="RefSeq" id="WP_012294657.1">
    <property type="nucleotide sequence ID" value="NZ_JANTOO010000010.1"/>
</dbReference>
<name>A0ABT2DME5_9BACI</name>
<evidence type="ECO:0000313" key="3">
    <source>
        <dbReference type="Proteomes" id="UP001525021"/>
    </source>
</evidence>
<feature type="coiled-coil region" evidence="1">
    <location>
        <begin position="19"/>
        <end position="46"/>
    </location>
</feature>
<evidence type="ECO:0000256" key="1">
    <source>
        <dbReference type="SAM" id="Coils"/>
    </source>
</evidence>
<dbReference type="Proteomes" id="UP001525021">
    <property type="component" value="Unassembled WGS sequence"/>
</dbReference>
<comment type="caution">
    <text evidence="2">The sequence shown here is derived from an EMBL/GenBank/DDBJ whole genome shotgun (WGS) entry which is preliminary data.</text>
</comment>
<dbReference type="InterPro" id="IPR014986">
    <property type="entry name" value="XkdN-like"/>
</dbReference>
<organism evidence="2 3">
    <name type="scientific">Lysinibacillus pinottii</name>
    <dbReference type="NCBI Taxonomy" id="2973932"/>
    <lineage>
        <taxon>Bacteria</taxon>
        <taxon>Bacillati</taxon>
        <taxon>Bacillota</taxon>
        <taxon>Bacilli</taxon>
        <taxon>Bacillales</taxon>
        <taxon>Bacillaceae</taxon>
        <taxon>Lysinibacillus</taxon>
    </lineage>
</organism>
<proteinExistence type="predicted"/>
<protein>
    <submittedName>
        <fullName evidence="2">Uncharacterized protein</fullName>
    </submittedName>
</protein>
<dbReference type="Pfam" id="PF08890">
    <property type="entry name" value="Phage_TAC_5"/>
    <property type="match status" value="1"/>
</dbReference>
<dbReference type="EMBL" id="JANTOO010000010">
    <property type="protein sequence ID" value="MCS1396058.1"/>
    <property type="molecule type" value="Genomic_DNA"/>
</dbReference>
<evidence type="ECO:0000313" key="2">
    <source>
        <dbReference type="EMBL" id="MCS1396058.1"/>
    </source>
</evidence>
<keyword evidence="3" id="KW-1185">Reference proteome</keyword>
<sequence>MGADQLLCKMLTIGEIAYVDTITQEANGYDAELEDIVEEVKKLIEDGDGECTKCVASRLNMCRYPWQIKPASLLHYE</sequence>
<accession>A0ABT2DME5</accession>
<keyword evidence="1" id="KW-0175">Coiled coil</keyword>
<gene>
    <name evidence="2" type="ORF">NXZ79_08410</name>
</gene>
<reference evidence="2 3" key="1">
    <citation type="submission" date="2022-08" db="EMBL/GenBank/DDBJ databases">
        <title>Lysinibacillus sequencing.</title>
        <authorList>
            <person name="Dunlap C."/>
        </authorList>
    </citation>
    <scope>NUCLEOTIDE SEQUENCE [LARGE SCALE GENOMIC DNA]</scope>
    <source>
        <strain evidence="2 3">PB211</strain>
    </source>
</reference>